<evidence type="ECO:0000313" key="2">
    <source>
        <dbReference type="EMBL" id="MRH43513.1"/>
    </source>
</evidence>
<keyword evidence="3" id="KW-1185">Reference proteome</keyword>
<protein>
    <recommendedName>
        <fullName evidence="4">Permease</fullName>
    </recommendedName>
</protein>
<dbReference type="Proteomes" id="UP000799092">
    <property type="component" value="Unassembled WGS sequence"/>
</dbReference>
<dbReference type="OrthoDB" id="2440524at2"/>
<dbReference type="EMBL" id="WJNG01000010">
    <property type="protein sequence ID" value="MRH43513.1"/>
    <property type="molecule type" value="Genomic_DNA"/>
</dbReference>
<accession>A0A6A8DCV7</accession>
<keyword evidence="1" id="KW-0812">Transmembrane</keyword>
<feature type="transmembrane region" description="Helical" evidence="1">
    <location>
        <begin position="12"/>
        <end position="34"/>
    </location>
</feature>
<organism evidence="2 3">
    <name type="scientific">Aquibacillus halophilus</name>
    <dbReference type="NCBI Taxonomy" id="930132"/>
    <lineage>
        <taxon>Bacteria</taxon>
        <taxon>Bacillati</taxon>
        <taxon>Bacillota</taxon>
        <taxon>Bacilli</taxon>
        <taxon>Bacillales</taxon>
        <taxon>Bacillaceae</taxon>
        <taxon>Aquibacillus</taxon>
    </lineage>
</organism>
<feature type="transmembrane region" description="Helical" evidence="1">
    <location>
        <begin position="40"/>
        <end position="59"/>
    </location>
</feature>
<dbReference type="RefSeq" id="WP_153737145.1">
    <property type="nucleotide sequence ID" value="NZ_WJNG01000010.1"/>
</dbReference>
<evidence type="ECO:0008006" key="4">
    <source>
        <dbReference type="Google" id="ProtNLM"/>
    </source>
</evidence>
<reference evidence="2" key="1">
    <citation type="submission" date="2019-11" db="EMBL/GenBank/DDBJ databases">
        <authorList>
            <person name="Li J."/>
        </authorList>
    </citation>
    <scope>NUCLEOTIDE SEQUENCE</scope>
    <source>
        <strain evidence="2">B6B</strain>
    </source>
</reference>
<dbReference type="AlphaFoldDB" id="A0A6A8DCV7"/>
<evidence type="ECO:0000256" key="1">
    <source>
        <dbReference type="SAM" id="Phobius"/>
    </source>
</evidence>
<gene>
    <name evidence="2" type="ORF">GH741_12570</name>
</gene>
<name>A0A6A8DCV7_9BACI</name>
<evidence type="ECO:0000313" key="3">
    <source>
        <dbReference type="Proteomes" id="UP000799092"/>
    </source>
</evidence>
<comment type="caution">
    <text evidence="2">The sequence shown here is derived from an EMBL/GenBank/DDBJ whole genome shotgun (WGS) entry which is preliminary data.</text>
</comment>
<keyword evidence="1" id="KW-1133">Transmembrane helix</keyword>
<sequence>MKEFELSFENKHLRIWFVVMIPALILTILLFIFLPSELQYLPIWIPIITISFYWGWVIIKEKQNKTND</sequence>
<keyword evidence="1" id="KW-0472">Membrane</keyword>
<proteinExistence type="predicted"/>